<evidence type="ECO:0000256" key="1">
    <source>
        <dbReference type="ARBA" id="ARBA00004123"/>
    </source>
</evidence>
<dbReference type="GO" id="GO:0004526">
    <property type="term" value="F:ribonuclease P activity"/>
    <property type="evidence" value="ECO:0007669"/>
    <property type="project" value="TreeGrafter"/>
</dbReference>
<name>A0A194X1F1_MOLSC</name>
<dbReference type="GO" id="GO:0006364">
    <property type="term" value="P:rRNA processing"/>
    <property type="evidence" value="ECO:0007669"/>
    <property type="project" value="TreeGrafter"/>
</dbReference>
<feature type="region of interest" description="Disordered" evidence="4">
    <location>
        <begin position="1"/>
        <end position="38"/>
    </location>
</feature>
<dbReference type="GeneID" id="28815071"/>
<dbReference type="InParanoid" id="A0A194X1F1"/>
<protein>
    <submittedName>
        <fullName evidence="5">Uncharacterized protein</fullName>
    </submittedName>
</protein>
<dbReference type="KEGG" id="psco:LY89DRAFT_145134"/>
<gene>
    <name evidence="5" type="ORF">LY89DRAFT_145134</name>
</gene>
<dbReference type="GO" id="GO:0003723">
    <property type="term" value="F:RNA binding"/>
    <property type="evidence" value="ECO:0007669"/>
    <property type="project" value="TreeGrafter"/>
</dbReference>
<dbReference type="InterPro" id="IPR020241">
    <property type="entry name" value="RNase_P/MRP_Pop7_fungi"/>
</dbReference>
<dbReference type="GO" id="GO:0034965">
    <property type="term" value="P:intronic box C/D snoRNA processing"/>
    <property type="evidence" value="ECO:0007669"/>
    <property type="project" value="TreeGrafter"/>
</dbReference>
<dbReference type="STRING" id="149040.A0A194X1F1"/>
<evidence type="ECO:0000313" key="5">
    <source>
        <dbReference type="EMBL" id="KUJ13677.1"/>
    </source>
</evidence>
<organism evidence="5 6">
    <name type="scientific">Mollisia scopiformis</name>
    <name type="common">Conifer needle endophyte fungus</name>
    <name type="synonym">Phialocephala scopiformis</name>
    <dbReference type="NCBI Taxonomy" id="149040"/>
    <lineage>
        <taxon>Eukaryota</taxon>
        <taxon>Fungi</taxon>
        <taxon>Dikarya</taxon>
        <taxon>Ascomycota</taxon>
        <taxon>Pezizomycotina</taxon>
        <taxon>Leotiomycetes</taxon>
        <taxon>Helotiales</taxon>
        <taxon>Mollisiaceae</taxon>
        <taxon>Mollisia</taxon>
    </lineage>
</organism>
<evidence type="ECO:0000256" key="4">
    <source>
        <dbReference type="SAM" id="MobiDB-lite"/>
    </source>
</evidence>
<dbReference type="GO" id="GO:0000294">
    <property type="term" value="P:nuclear-transcribed mRNA catabolic process, RNase MRP-dependent"/>
    <property type="evidence" value="ECO:0007669"/>
    <property type="project" value="TreeGrafter"/>
</dbReference>
<dbReference type="InterPro" id="IPR014612">
    <property type="entry name" value="Pop7/Rpp20"/>
</dbReference>
<dbReference type="GO" id="GO:0000171">
    <property type="term" value="F:ribonuclease MRP activity"/>
    <property type="evidence" value="ECO:0007669"/>
    <property type="project" value="TreeGrafter"/>
</dbReference>
<dbReference type="AlphaFoldDB" id="A0A194X1F1"/>
<sequence length="178" mass="19493">MAKEVPGKSKEQGHKKLPKLPSNQKIQKRPLLHAPITAPRRGASSQKVVYISARSSFIAIVKRVRKFLSDVENRAAGPLSISGGDKKLLRGIEAGVRNKSNTRYEEVVMKATGKAIEKLLRLAIWWQEQNGIVVRIRTGSVGAVDDVVDKGTDGEGQELVEESRVRRTSCLEVGVSLG</sequence>
<keyword evidence="2" id="KW-0819">tRNA processing</keyword>
<evidence type="ECO:0000313" key="6">
    <source>
        <dbReference type="Proteomes" id="UP000070700"/>
    </source>
</evidence>
<dbReference type="GO" id="GO:0000172">
    <property type="term" value="C:ribonuclease MRP complex"/>
    <property type="evidence" value="ECO:0007669"/>
    <property type="project" value="InterPro"/>
</dbReference>
<dbReference type="OrthoDB" id="5416589at2759"/>
<reference evidence="5 6" key="1">
    <citation type="submission" date="2015-10" db="EMBL/GenBank/DDBJ databases">
        <title>Full genome of DAOMC 229536 Phialocephala scopiformis, a fungal endophyte of spruce producing the potent anti-insectan compound rugulosin.</title>
        <authorList>
            <consortium name="DOE Joint Genome Institute"/>
            <person name="Walker A.K."/>
            <person name="Frasz S.L."/>
            <person name="Seifert K.A."/>
            <person name="Miller J.D."/>
            <person name="Mondo S.J."/>
            <person name="Labutti K."/>
            <person name="Lipzen A."/>
            <person name="Dockter R."/>
            <person name="Kennedy M."/>
            <person name="Grigoriev I.V."/>
            <person name="Spatafora J.W."/>
        </authorList>
    </citation>
    <scope>NUCLEOTIDE SEQUENCE [LARGE SCALE GENOMIC DNA]</scope>
    <source>
        <strain evidence="5 6">CBS 120377</strain>
    </source>
</reference>
<evidence type="ECO:0000256" key="2">
    <source>
        <dbReference type="ARBA" id="ARBA00022694"/>
    </source>
</evidence>
<comment type="subcellular location">
    <subcellularLocation>
        <location evidence="1">Nucleus</location>
    </subcellularLocation>
</comment>
<dbReference type="Gene3D" id="3.30.110.20">
    <property type="entry name" value="Alba-like domain"/>
    <property type="match status" value="1"/>
</dbReference>
<dbReference type="RefSeq" id="XP_018068032.1">
    <property type="nucleotide sequence ID" value="XM_018205345.1"/>
</dbReference>
<keyword evidence="6" id="KW-1185">Reference proteome</keyword>
<proteinExistence type="predicted"/>
<accession>A0A194X1F1</accession>
<dbReference type="PANTHER" id="PTHR28256">
    <property type="entry name" value="RIBONUCLEASES P/MRP PROTEIN SUBUNIT POP7"/>
    <property type="match status" value="1"/>
</dbReference>
<dbReference type="GO" id="GO:0005655">
    <property type="term" value="C:nucleolar ribonuclease P complex"/>
    <property type="evidence" value="ECO:0007669"/>
    <property type="project" value="InterPro"/>
</dbReference>
<dbReference type="PANTHER" id="PTHR28256:SF1">
    <property type="entry name" value="RIBONUCLEASES P_MRP PROTEIN SUBUNIT POP7"/>
    <property type="match status" value="1"/>
</dbReference>
<dbReference type="EMBL" id="KQ947421">
    <property type="protein sequence ID" value="KUJ13677.1"/>
    <property type="molecule type" value="Genomic_DNA"/>
</dbReference>
<dbReference type="GO" id="GO:0001682">
    <property type="term" value="P:tRNA 5'-leader removal"/>
    <property type="evidence" value="ECO:0007669"/>
    <property type="project" value="InterPro"/>
</dbReference>
<dbReference type="Pfam" id="PF12328">
    <property type="entry name" value="Rpp20"/>
    <property type="match status" value="1"/>
</dbReference>
<dbReference type="InterPro" id="IPR036882">
    <property type="entry name" value="Alba-like_dom_sf"/>
</dbReference>
<feature type="compositionally biased region" description="Basic and acidic residues" evidence="4">
    <location>
        <begin position="1"/>
        <end position="14"/>
    </location>
</feature>
<dbReference type="Proteomes" id="UP000070700">
    <property type="component" value="Unassembled WGS sequence"/>
</dbReference>
<evidence type="ECO:0000256" key="3">
    <source>
        <dbReference type="ARBA" id="ARBA00023242"/>
    </source>
</evidence>
<keyword evidence="3" id="KW-0539">Nucleus</keyword>